<dbReference type="AlphaFoldDB" id="A0A1R2CBA5"/>
<accession>A0A1R2CBA5</accession>
<sequence length="268" mass="32269">MMVLPILLYIASWICYGLLKFTARNIYLKFYRTTIFTVSFVLAYPFILTYLFSPFACMSLINGKPENFDEHVNKNDYPQYLIENRNIECNFEHYKKIKFAALFGIIIWGAVVPGYIFYQIYKKKESLFEFKVKIKYGFLFNGYLNSSYYWEFIILSKKLIIVFITVFMERDYDSRLQSFLIIASLLFFMNLQINFRPYFNEKLNNLELYASIVVIITVLLSFIYEEFKNEFSIEYILISVFNIMRSGLFILFILFTYFMVFKRFNQAR</sequence>
<dbReference type="PANTHER" id="PTHR11319:SF35">
    <property type="entry name" value="OUTER MEMBRANE PROTEIN PMPC-RELATED"/>
    <property type="match status" value="1"/>
</dbReference>
<proteinExistence type="predicted"/>
<feature type="transmembrane region" description="Helical" evidence="1">
    <location>
        <begin position="174"/>
        <end position="194"/>
    </location>
</feature>
<feature type="transmembrane region" description="Helical" evidence="1">
    <location>
        <begin position="6"/>
        <end position="23"/>
    </location>
</feature>
<keyword evidence="1" id="KW-1133">Transmembrane helix</keyword>
<feature type="transmembrane region" description="Helical" evidence="1">
    <location>
        <begin position="206"/>
        <end position="224"/>
    </location>
</feature>
<gene>
    <name evidence="2" type="ORF">SteCoe_12206</name>
</gene>
<evidence type="ECO:0008006" key="4">
    <source>
        <dbReference type="Google" id="ProtNLM"/>
    </source>
</evidence>
<keyword evidence="3" id="KW-1185">Reference proteome</keyword>
<feature type="transmembrane region" description="Helical" evidence="1">
    <location>
        <begin position="99"/>
        <end position="118"/>
    </location>
</feature>
<feature type="transmembrane region" description="Helical" evidence="1">
    <location>
        <begin position="35"/>
        <end position="61"/>
    </location>
</feature>
<protein>
    <recommendedName>
        <fullName evidence="4">TRP C-terminal domain-containing protein</fullName>
    </recommendedName>
</protein>
<dbReference type="OrthoDB" id="313173at2759"/>
<reference evidence="2 3" key="1">
    <citation type="submission" date="2016-11" db="EMBL/GenBank/DDBJ databases">
        <title>The macronuclear genome of Stentor coeruleus: a giant cell with tiny introns.</title>
        <authorList>
            <person name="Slabodnick M."/>
            <person name="Ruby J.G."/>
            <person name="Reiff S.B."/>
            <person name="Swart E.C."/>
            <person name="Gosai S."/>
            <person name="Prabakaran S."/>
            <person name="Witkowska E."/>
            <person name="Larue G.E."/>
            <person name="Fisher S."/>
            <person name="Freeman R.M."/>
            <person name="Gunawardena J."/>
            <person name="Chu W."/>
            <person name="Stover N.A."/>
            <person name="Gregory B.D."/>
            <person name="Nowacki M."/>
            <person name="Derisi J."/>
            <person name="Roy S.W."/>
            <person name="Marshall W.F."/>
            <person name="Sood P."/>
        </authorList>
    </citation>
    <scope>NUCLEOTIDE SEQUENCE [LARGE SCALE GENOMIC DNA]</scope>
    <source>
        <strain evidence="2">WM001</strain>
    </source>
</reference>
<keyword evidence="1" id="KW-0812">Transmembrane</keyword>
<evidence type="ECO:0000313" key="2">
    <source>
        <dbReference type="EMBL" id="OMJ86294.1"/>
    </source>
</evidence>
<dbReference type="EMBL" id="MPUH01000210">
    <property type="protein sequence ID" value="OMJ86294.1"/>
    <property type="molecule type" value="Genomic_DNA"/>
</dbReference>
<feature type="transmembrane region" description="Helical" evidence="1">
    <location>
        <begin position="148"/>
        <end position="168"/>
    </location>
</feature>
<name>A0A1R2CBA5_9CILI</name>
<evidence type="ECO:0000256" key="1">
    <source>
        <dbReference type="SAM" id="Phobius"/>
    </source>
</evidence>
<dbReference type="Proteomes" id="UP000187209">
    <property type="component" value="Unassembled WGS sequence"/>
</dbReference>
<comment type="caution">
    <text evidence="2">The sequence shown here is derived from an EMBL/GenBank/DDBJ whole genome shotgun (WGS) entry which is preliminary data.</text>
</comment>
<keyword evidence="1" id="KW-0472">Membrane</keyword>
<feature type="transmembrane region" description="Helical" evidence="1">
    <location>
        <begin position="236"/>
        <end position="260"/>
    </location>
</feature>
<organism evidence="2 3">
    <name type="scientific">Stentor coeruleus</name>
    <dbReference type="NCBI Taxonomy" id="5963"/>
    <lineage>
        <taxon>Eukaryota</taxon>
        <taxon>Sar</taxon>
        <taxon>Alveolata</taxon>
        <taxon>Ciliophora</taxon>
        <taxon>Postciliodesmatophora</taxon>
        <taxon>Heterotrichea</taxon>
        <taxon>Heterotrichida</taxon>
        <taxon>Stentoridae</taxon>
        <taxon>Stentor</taxon>
    </lineage>
</organism>
<dbReference type="PANTHER" id="PTHR11319">
    <property type="entry name" value="G PROTEIN-COUPLED RECEPTOR-RELATED"/>
    <property type="match status" value="1"/>
</dbReference>
<evidence type="ECO:0000313" key="3">
    <source>
        <dbReference type="Proteomes" id="UP000187209"/>
    </source>
</evidence>